<dbReference type="PANTHER" id="PTHR11586:SF33">
    <property type="entry name" value="AMINOACYL TRNA SYNTHASE COMPLEX-INTERACTING MULTIFUNCTIONAL PROTEIN 1"/>
    <property type="match status" value="1"/>
</dbReference>
<dbReference type="EMBL" id="CAIIXF020000002">
    <property type="protein sequence ID" value="CAH1778093.1"/>
    <property type="molecule type" value="Genomic_DNA"/>
</dbReference>
<reference evidence="5" key="1">
    <citation type="submission" date="2022-03" db="EMBL/GenBank/DDBJ databases">
        <authorList>
            <person name="Martin C."/>
        </authorList>
    </citation>
    <scope>NUCLEOTIDE SEQUENCE</scope>
</reference>
<dbReference type="GO" id="GO:0000049">
    <property type="term" value="F:tRNA binding"/>
    <property type="evidence" value="ECO:0007669"/>
    <property type="project" value="UniProtKB-UniRule"/>
</dbReference>
<feature type="domain" description="TRNA-binding" evidence="4">
    <location>
        <begin position="1"/>
        <end position="51"/>
    </location>
</feature>
<dbReference type="PANTHER" id="PTHR11586">
    <property type="entry name" value="TRNA-AMINOACYLATION COFACTOR ARC1 FAMILY MEMBER"/>
    <property type="match status" value="1"/>
</dbReference>
<keyword evidence="2 3" id="KW-0694">RNA-binding</keyword>
<keyword evidence="6" id="KW-1185">Reference proteome</keyword>
<organism evidence="5 6">
    <name type="scientific">Owenia fusiformis</name>
    <name type="common">Polychaete worm</name>
    <dbReference type="NCBI Taxonomy" id="6347"/>
    <lineage>
        <taxon>Eukaryota</taxon>
        <taxon>Metazoa</taxon>
        <taxon>Spiralia</taxon>
        <taxon>Lophotrochozoa</taxon>
        <taxon>Annelida</taxon>
        <taxon>Polychaeta</taxon>
        <taxon>Sedentaria</taxon>
        <taxon>Canalipalpata</taxon>
        <taxon>Sabellida</taxon>
        <taxon>Oweniida</taxon>
        <taxon>Oweniidae</taxon>
        <taxon>Owenia</taxon>
    </lineage>
</organism>
<keyword evidence="1 3" id="KW-0820">tRNA-binding</keyword>
<evidence type="ECO:0000256" key="3">
    <source>
        <dbReference type="PROSITE-ProRule" id="PRU00209"/>
    </source>
</evidence>
<accession>A0A8S4NBG8</accession>
<dbReference type="AlphaFoldDB" id="A0A8S4NBG8"/>
<protein>
    <recommendedName>
        <fullName evidence="4">tRNA-binding domain-containing protein</fullName>
    </recommendedName>
</protein>
<dbReference type="InterPro" id="IPR002547">
    <property type="entry name" value="tRNA-bd_dom"/>
</dbReference>
<dbReference type="SUPFAM" id="SSF50249">
    <property type="entry name" value="Nucleic acid-binding proteins"/>
    <property type="match status" value="1"/>
</dbReference>
<dbReference type="Proteomes" id="UP000749559">
    <property type="component" value="Unassembled WGS sequence"/>
</dbReference>
<name>A0A8S4NBG8_OWEFU</name>
<dbReference type="Pfam" id="PF01588">
    <property type="entry name" value="tRNA_bind"/>
    <property type="match status" value="1"/>
</dbReference>
<evidence type="ECO:0000259" key="4">
    <source>
        <dbReference type="PROSITE" id="PS50886"/>
    </source>
</evidence>
<dbReference type="PROSITE" id="PS50886">
    <property type="entry name" value="TRBD"/>
    <property type="match status" value="1"/>
</dbReference>
<proteinExistence type="predicted"/>
<sequence length="112" mass="12334">MQDRIALFMCNLKPAKMRGILSEGMIMCASTPEKVEIIDPPAGSKPGDRVIFEGYSGTPDEMLKPKQKVWEQIQPELHINGESAATYKGTPFQVEGIKGFCKAQTMTNCGIK</sequence>
<dbReference type="InterPro" id="IPR051270">
    <property type="entry name" value="Tyrosine-tRNA_ligase_regulator"/>
</dbReference>
<evidence type="ECO:0000256" key="2">
    <source>
        <dbReference type="ARBA" id="ARBA00022884"/>
    </source>
</evidence>
<dbReference type="InterPro" id="IPR012340">
    <property type="entry name" value="NA-bd_OB-fold"/>
</dbReference>
<evidence type="ECO:0000313" key="6">
    <source>
        <dbReference type="Proteomes" id="UP000749559"/>
    </source>
</evidence>
<dbReference type="OrthoDB" id="197206at2759"/>
<evidence type="ECO:0000313" key="5">
    <source>
        <dbReference type="EMBL" id="CAH1778093.1"/>
    </source>
</evidence>
<evidence type="ECO:0000256" key="1">
    <source>
        <dbReference type="ARBA" id="ARBA00022555"/>
    </source>
</evidence>
<comment type="caution">
    <text evidence="5">The sequence shown here is derived from an EMBL/GenBank/DDBJ whole genome shotgun (WGS) entry which is preliminary data.</text>
</comment>
<gene>
    <name evidence="5" type="ORF">OFUS_LOCUS5062</name>
</gene>
<dbReference type="Gene3D" id="2.40.50.140">
    <property type="entry name" value="Nucleic acid-binding proteins"/>
    <property type="match status" value="1"/>
</dbReference>